<dbReference type="EMBL" id="FNDN01000002">
    <property type="protein sequence ID" value="SDH61470.1"/>
    <property type="molecule type" value="Genomic_DNA"/>
</dbReference>
<keyword evidence="1" id="KW-0378">Hydrolase</keyword>
<dbReference type="PANTHER" id="PTHR31793:SF24">
    <property type="entry name" value="LONG-CHAIN ACYL-COA THIOESTERASE FADM"/>
    <property type="match status" value="1"/>
</dbReference>
<dbReference type="OrthoDB" id="9799036at2"/>
<dbReference type="Gene3D" id="3.10.129.10">
    <property type="entry name" value="Hotdog Thioesterase"/>
    <property type="match status" value="1"/>
</dbReference>
<organism evidence="1 2">
    <name type="scientific">Rhodococcus triatomae</name>
    <dbReference type="NCBI Taxonomy" id="300028"/>
    <lineage>
        <taxon>Bacteria</taxon>
        <taxon>Bacillati</taxon>
        <taxon>Actinomycetota</taxon>
        <taxon>Actinomycetes</taxon>
        <taxon>Mycobacteriales</taxon>
        <taxon>Nocardiaceae</taxon>
        <taxon>Rhodococcus</taxon>
    </lineage>
</organism>
<keyword evidence="2" id="KW-1185">Reference proteome</keyword>
<gene>
    <name evidence="1" type="ORF">SAMN05444695_102415</name>
</gene>
<evidence type="ECO:0000313" key="2">
    <source>
        <dbReference type="Proteomes" id="UP000183263"/>
    </source>
</evidence>
<dbReference type="RefSeq" id="WP_072739268.1">
    <property type="nucleotide sequence ID" value="NZ_CP048813.1"/>
</dbReference>
<protein>
    <submittedName>
        <fullName evidence="1">Acyl-CoA thioester hydrolase</fullName>
    </submittedName>
</protein>
<dbReference type="InterPro" id="IPR050563">
    <property type="entry name" value="4-hydroxybenzoyl-CoA_TE"/>
</dbReference>
<dbReference type="SUPFAM" id="SSF54637">
    <property type="entry name" value="Thioesterase/thiol ester dehydrase-isomerase"/>
    <property type="match status" value="1"/>
</dbReference>
<dbReference type="PANTHER" id="PTHR31793">
    <property type="entry name" value="4-HYDROXYBENZOYL-COA THIOESTERASE FAMILY MEMBER"/>
    <property type="match status" value="1"/>
</dbReference>
<dbReference type="InterPro" id="IPR029069">
    <property type="entry name" value="HotDog_dom_sf"/>
</dbReference>
<proteinExistence type="predicted"/>
<accession>A0A1G8DVJ0</accession>
<dbReference type="Pfam" id="PF13279">
    <property type="entry name" value="4HBT_2"/>
    <property type="match status" value="1"/>
</dbReference>
<name>A0A1G8DVJ0_9NOCA</name>
<dbReference type="GO" id="GO:0047617">
    <property type="term" value="F:fatty acyl-CoA hydrolase activity"/>
    <property type="evidence" value="ECO:0007669"/>
    <property type="project" value="TreeGrafter"/>
</dbReference>
<evidence type="ECO:0000313" key="1">
    <source>
        <dbReference type="EMBL" id="SDH61470.1"/>
    </source>
</evidence>
<reference evidence="1 2" key="1">
    <citation type="submission" date="2016-10" db="EMBL/GenBank/DDBJ databases">
        <authorList>
            <person name="de Groot N.N."/>
        </authorList>
    </citation>
    <scope>NUCLEOTIDE SEQUENCE [LARGE SCALE GENOMIC DNA]</scope>
    <source>
        <strain evidence="1 2">DSM 44892</strain>
    </source>
</reference>
<dbReference type="Proteomes" id="UP000183263">
    <property type="component" value="Unassembled WGS sequence"/>
</dbReference>
<dbReference type="AlphaFoldDB" id="A0A1G8DVJ0"/>
<dbReference type="CDD" id="cd00586">
    <property type="entry name" value="4HBT"/>
    <property type="match status" value="1"/>
</dbReference>
<sequence length="138" mass="15378">MYEAQVQVRWGDSDRLGHVNNTRFIEYMQEARIQFFTHAFSGAEGDERPRASVVRKMDVEFLVPVTDDSGPLTVEVSVLHVGTSSYTLRHVVKSRDGVTCGFGDAVLVAFDRRTETSRPLGANERAVLESHLDTAVAH</sequence>